<comment type="caution">
    <text evidence="2">The sequence shown here is derived from an EMBL/GenBank/DDBJ whole genome shotgun (WGS) entry which is preliminary data.</text>
</comment>
<dbReference type="EMBL" id="JAJAWG010000014">
    <property type="protein sequence ID" value="MCB5197414.1"/>
    <property type="molecule type" value="Genomic_DNA"/>
</dbReference>
<organism evidence="2 3">
    <name type="scientific">Deefgea salmonis</name>
    <dbReference type="NCBI Taxonomy" id="2875502"/>
    <lineage>
        <taxon>Bacteria</taxon>
        <taxon>Pseudomonadati</taxon>
        <taxon>Pseudomonadota</taxon>
        <taxon>Betaproteobacteria</taxon>
        <taxon>Neisseriales</taxon>
        <taxon>Chitinibacteraceae</taxon>
        <taxon>Deefgea</taxon>
    </lineage>
</organism>
<dbReference type="InterPro" id="IPR002725">
    <property type="entry name" value="YgjP-like_metallopeptidase"/>
</dbReference>
<dbReference type="RefSeq" id="WP_226765109.1">
    <property type="nucleotide sequence ID" value="NZ_JAJAWG010000014.1"/>
</dbReference>
<keyword evidence="3" id="KW-1185">Reference proteome</keyword>
<dbReference type="PANTHER" id="PTHR30399">
    <property type="entry name" value="UNCHARACTERIZED PROTEIN YGJP"/>
    <property type="match status" value="1"/>
</dbReference>
<evidence type="ECO:0000259" key="1">
    <source>
        <dbReference type="Pfam" id="PF01863"/>
    </source>
</evidence>
<proteinExistence type="predicted"/>
<feature type="domain" description="YgjP-like metallopeptidase" evidence="1">
    <location>
        <begin position="52"/>
        <end position="250"/>
    </location>
</feature>
<accession>A0ABS8BPA7</accession>
<evidence type="ECO:0000313" key="2">
    <source>
        <dbReference type="EMBL" id="MCB5197414.1"/>
    </source>
</evidence>
<dbReference type="Proteomes" id="UP001198034">
    <property type="component" value="Unassembled WGS sequence"/>
</dbReference>
<dbReference type="InterPro" id="IPR053136">
    <property type="entry name" value="UTP_pyrophosphatase-like"/>
</dbReference>
<dbReference type="CDD" id="cd07344">
    <property type="entry name" value="M48_yhfN_like"/>
    <property type="match status" value="1"/>
</dbReference>
<reference evidence="2 3" key="1">
    <citation type="submission" date="2021-10" db="EMBL/GenBank/DDBJ databases">
        <authorList>
            <person name="Chen M."/>
        </authorList>
    </citation>
    <scope>NUCLEOTIDE SEQUENCE [LARGE SCALE GENOMIC DNA]</scope>
    <source>
        <strain evidence="2 3">H3-26</strain>
    </source>
</reference>
<dbReference type="PANTHER" id="PTHR30399:SF1">
    <property type="entry name" value="UTP PYROPHOSPHATASE"/>
    <property type="match status" value="1"/>
</dbReference>
<name>A0ABS8BPA7_9NEIS</name>
<sequence>MPRVFRLVSGQNQHKRDPQTKPQQALGIYLQYIFKNSSGDISYQIKRSPRRRSIGLKIDAQGLTVILPQSAAEREAERVIELKLAWIRGKLAVRHDAPAVAPPSLCWGASALYLGESFMLQPALRSQFGAGVLSLCAANDAKIAPALIRFYQRSAQIYLAERVGLWSERMALQPRKWLLSSAKTRWGSCTAAGDIRLNWRLMQAPASVIDYVVIHELAHLAQMNHSARFWAIVAQACPNWKTERAWLKQHALALLAWG</sequence>
<gene>
    <name evidence="2" type="ORF">LG219_14205</name>
</gene>
<dbReference type="Pfam" id="PF01863">
    <property type="entry name" value="YgjP-like"/>
    <property type="match status" value="1"/>
</dbReference>
<evidence type="ECO:0000313" key="3">
    <source>
        <dbReference type="Proteomes" id="UP001198034"/>
    </source>
</evidence>
<dbReference type="Gene3D" id="3.30.2010.10">
    <property type="entry name" value="Metalloproteases ('zincins'), catalytic domain"/>
    <property type="match status" value="1"/>
</dbReference>
<protein>
    <submittedName>
        <fullName evidence="2">M48 family metallopeptidase</fullName>
    </submittedName>
</protein>